<comment type="caution">
    <text evidence="2">The sequence shown here is derived from an EMBL/GenBank/DDBJ whole genome shotgun (WGS) entry which is preliminary data.</text>
</comment>
<sequence length="250" mass="28974">MEKKNKNKSAYKNPSDLFRRTKSRLALQKFLENLRDQERGYSKGDKQITQCVFLGALRLKPVPDIFQVTLQPISFSTQSNNSVLYNGKTVNKREKAVKNKKTELVKIDEKSLENKTSSIKTNLFINQKPRNRILELFSSNISPKVSVPKKPKVTLKLNTKRKNENKFKYKIKLKGILNRNKKDIVQKVDKATIKNRTAKKEQGKSVKEKTKSKNCEKKSKQDNKPVPIGQKKCESENRDRNLTIKTLFHL</sequence>
<feature type="region of interest" description="Disordered" evidence="1">
    <location>
        <begin position="196"/>
        <end position="238"/>
    </location>
</feature>
<proteinExistence type="predicted"/>
<dbReference type="EMBL" id="JABFTP020000165">
    <property type="protein sequence ID" value="KAL3285395.1"/>
    <property type="molecule type" value="Genomic_DNA"/>
</dbReference>
<accession>A0ABD2P466</accession>
<protein>
    <submittedName>
        <fullName evidence="2">Uncharacterized protein</fullName>
    </submittedName>
</protein>
<gene>
    <name evidence="2" type="ORF">HHI36_019499</name>
</gene>
<keyword evidence="3" id="KW-1185">Reference proteome</keyword>
<feature type="compositionally biased region" description="Basic and acidic residues" evidence="1">
    <location>
        <begin position="196"/>
        <end position="223"/>
    </location>
</feature>
<dbReference type="Proteomes" id="UP001516400">
    <property type="component" value="Unassembled WGS sequence"/>
</dbReference>
<organism evidence="2 3">
    <name type="scientific">Cryptolaemus montrouzieri</name>
    <dbReference type="NCBI Taxonomy" id="559131"/>
    <lineage>
        <taxon>Eukaryota</taxon>
        <taxon>Metazoa</taxon>
        <taxon>Ecdysozoa</taxon>
        <taxon>Arthropoda</taxon>
        <taxon>Hexapoda</taxon>
        <taxon>Insecta</taxon>
        <taxon>Pterygota</taxon>
        <taxon>Neoptera</taxon>
        <taxon>Endopterygota</taxon>
        <taxon>Coleoptera</taxon>
        <taxon>Polyphaga</taxon>
        <taxon>Cucujiformia</taxon>
        <taxon>Coccinelloidea</taxon>
        <taxon>Coccinellidae</taxon>
        <taxon>Scymninae</taxon>
        <taxon>Scymnini</taxon>
        <taxon>Cryptolaemus</taxon>
    </lineage>
</organism>
<name>A0ABD2P466_9CUCU</name>
<evidence type="ECO:0000313" key="2">
    <source>
        <dbReference type="EMBL" id="KAL3285395.1"/>
    </source>
</evidence>
<dbReference type="AlphaFoldDB" id="A0ABD2P466"/>
<evidence type="ECO:0000256" key="1">
    <source>
        <dbReference type="SAM" id="MobiDB-lite"/>
    </source>
</evidence>
<reference evidence="2 3" key="1">
    <citation type="journal article" date="2021" name="BMC Biol.">
        <title>Horizontally acquired antibacterial genes associated with adaptive radiation of ladybird beetles.</title>
        <authorList>
            <person name="Li H.S."/>
            <person name="Tang X.F."/>
            <person name="Huang Y.H."/>
            <person name="Xu Z.Y."/>
            <person name="Chen M.L."/>
            <person name="Du X.Y."/>
            <person name="Qiu B.Y."/>
            <person name="Chen P.T."/>
            <person name="Zhang W."/>
            <person name="Slipinski A."/>
            <person name="Escalona H.E."/>
            <person name="Waterhouse R.M."/>
            <person name="Zwick A."/>
            <person name="Pang H."/>
        </authorList>
    </citation>
    <scope>NUCLEOTIDE SEQUENCE [LARGE SCALE GENOMIC DNA]</scope>
    <source>
        <strain evidence="2">SYSU2018</strain>
    </source>
</reference>
<evidence type="ECO:0000313" key="3">
    <source>
        <dbReference type="Proteomes" id="UP001516400"/>
    </source>
</evidence>